<protein>
    <submittedName>
        <fullName evidence="2">Uncharacterized protein</fullName>
    </submittedName>
</protein>
<feature type="region of interest" description="Disordered" evidence="1">
    <location>
        <begin position="38"/>
        <end position="63"/>
    </location>
</feature>
<dbReference type="Proteomes" id="UP000600026">
    <property type="component" value="Unassembled WGS sequence"/>
</dbReference>
<evidence type="ECO:0000313" key="3">
    <source>
        <dbReference type="Proteomes" id="UP000600026"/>
    </source>
</evidence>
<name>A0A919GSJ8_9ACTN</name>
<gene>
    <name evidence="2" type="ORF">Sxan_07010</name>
</gene>
<evidence type="ECO:0000313" key="2">
    <source>
        <dbReference type="EMBL" id="GHI83337.1"/>
    </source>
</evidence>
<reference evidence="2" key="1">
    <citation type="submission" date="2020-09" db="EMBL/GenBank/DDBJ databases">
        <title>Whole genome shotgun sequence of Streptomyces xanthophaeus NBRC 12829.</title>
        <authorList>
            <person name="Komaki H."/>
            <person name="Tamura T."/>
        </authorList>
    </citation>
    <scope>NUCLEOTIDE SEQUENCE</scope>
    <source>
        <strain evidence="2">NBRC 12829</strain>
    </source>
</reference>
<comment type="caution">
    <text evidence="2">The sequence shown here is derived from an EMBL/GenBank/DDBJ whole genome shotgun (WGS) entry which is preliminary data.</text>
</comment>
<evidence type="ECO:0000256" key="1">
    <source>
        <dbReference type="SAM" id="MobiDB-lite"/>
    </source>
</evidence>
<proteinExistence type="predicted"/>
<dbReference type="AlphaFoldDB" id="A0A919GSJ8"/>
<dbReference type="EMBL" id="BNEE01000004">
    <property type="protein sequence ID" value="GHI83337.1"/>
    <property type="molecule type" value="Genomic_DNA"/>
</dbReference>
<organism evidence="2 3">
    <name type="scientific">Streptomyces xanthophaeus</name>
    <dbReference type="NCBI Taxonomy" id="67385"/>
    <lineage>
        <taxon>Bacteria</taxon>
        <taxon>Bacillati</taxon>
        <taxon>Actinomycetota</taxon>
        <taxon>Actinomycetes</taxon>
        <taxon>Kitasatosporales</taxon>
        <taxon>Streptomycetaceae</taxon>
        <taxon>Streptomyces</taxon>
    </lineage>
</organism>
<sequence length="63" mass="6913">MDWEVHPLRVLHSIRFSADLTRPGLLLVTDSIRNSMVKGKQIPTPPGWAPAGQGPVRAGKVKE</sequence>
<keyword evidence="3" id="KW-1185">Reference proteome</keyword>
<accession>A0A919GSJ8</accession>